<dbReference type="Gene3D" id="2.60.40.10">
    <property type="entry name" value="Immunoglobulins"/>
    <property type="match status" value="1"/>
</dbReference>
<gene>
    <name evidence="1" type="ORF">D0433_07850</name>
</gene>
<dbReference type="AlphaFoldDB" id="A0A395LZP4"/>
<dbReference type="InterPro" id="IPR013783">
    <property type="entry name" value="Ig-like_fold"/>
</dbReference>
<accession>A0A395LZP4</accession>
<comment type="caution">
    <text evidence="1">The sequence shown here is derived from an EMBL/GenBank/DDBJ whole genome shotgun (WGS) entry which is preliminary data.</text>
</comment>
<dbReference type="Pfam" id="PF16215">
    <property type="entry name" value="DUF4876"/>
    <property type="match status" value="1"/>
</dbReference>
<reference evidence="1 2" key="1">
    <citation type="journal article" date="2011" name="ISME J.">
        <title>Community ecology of hot spring cyanobacterial mats: predominant populations and their functional potential.</title>
        <authorList>
            <person name="Klatt C.G."/>
            <person name="Wood J.M."/>
            <person name="Rusch D.B."/>
            <person name="Bateson M.M."/>
            <person name="Hamamura N."/>
            <person name="Heidelberg J.F."/>
            <person name="Grossman A.R."/>
            <person name="Bhaya D."/>
            <person name="Cohan F.M."/>
            <person name="Kuhl M."/>
            <person name="Bryant D.A."/>
            <person name="Ward D.M."/>
        </authorList>
    </citation>
    <scope>NUCLEOTIDE SEQUENCE [LARGE SCALE GENOMIC DNA]</scope>
    <source>
        <strain evidence="1">OS</strain>
    </source>
</reference>
<name>A0A395LZP4_9BACT</name>
<dbReference type="SUPFAM" id="SSF49478">
    <property type="entry name" value="Cna protein B-type domain"/>
    <property type="match status" value="1"/>
</dbReference>
<evidence type="ECO:0000313" key="2">
    <source>
        <dbReference type="Proteomes" id="UP000266389"/>
    </source>
</evidence>
<dbReference type="Proteomes" id="UP000266389">
    <property type="component" value="Unassembled WGS sequence"/>
</dbReference>
<dbReference type="EMBL" id="PHFL01000049">
    <property type="protein sequence ID" value="RFM24003.1"/>
    <property type="molecule type" value="Genomic_DNA"/>
</dbReference>
<sequence length="441" mass="47780">MRVFPTTCKLLQHSYMQTACINSITSKSNGGIMKPLKFLLLLIGIGALAMKLSSCQSSPSEAQTFSLTVRVLYPSNYAQTAASGATVRVRNIESGTRDSAVTNAAGEARFSRLLPGTYEISASRRLSTSEAQTLTGFAVEQNLNAVLTGFVLRSVADSVVTLRLAGSPVGNLVIKECYWTGSTTRSGGTYFSDQFHEIYNNSTDTIFVDSLCIADVYGPAGQINPGTRPTEFQSDQNNVYVNSIWMIPGTGRQHPLAPGQSIIIAQDGINHRADTAFAGVENRTVDLSSADWETFNERPDNRDADSPTVPNLVRVYFTGGFDWLVSVFGPGIVIFKAYPNMLADSVRVPGASPAFAPRIRIPNSRIIDAFEALQNPQSGNFKRIPAALDAGFVSTGDTYSSKSARRKLARRVGTRVILQDTNNSGNDFEIITPPTPRQLPQ</sequence>
<evidence type="ECO:0000313" key="1">
    <source>
        <dbReference type="EMBL" id="RFM24003.1"/>
    </source>
</evidence>
<proteinExistence type="predicted"/>
<organism evidence="1 2">
    <name type="scientific">Candidatus Thermochlorobacter aerophilus</name>
    <dbReference type="NCBI Taxonomy" id="1868324"/>
    <lineage>
        <taxon>Bacteria</taxon>
        <taxon>Pseudomonadati</taxon>
        <taxon>Chlorobiota</taxon>
        <taxon>Chlorobiia</taxon>
        <taxon>Chlorobiales</taxon>
        <taxon>Candidatus Thermochlorobacteriaceae</taxon>
        <taxon>Candidatus Thermochlorobacter</taxon>
    </lineage>
</organism>
<dbReference type="InterPro" id="IPR032627">
    <property type="entry name" value="DUF4876"/>
</dbReference>
<protein>
    <submittedName>
        <fullName evidence="1">DUF4876 domain-containing protein</fullName>
    </submittedName>
</protein>
<dbReference type="Pfam" id="PF13620">
    <property type="entry name" value="CarboxypepD_reg"/>
    <property type="match status" value="1"/>
</dbReference>